<dbReference type="EMBL" id="LQBQ01000023">
    <property type="protein sequence ID" value="KUJ77866.1"/>
    <property type="molecule type" value="Genomic_DNA"/>
</dbReference>
<accession>A0A0X3TTQ7</accession>
<organism evidence="1 2">
    <name type="scientific">Ruegeria marisrubri</name>
    <dbReference type="NCBI Taxonomy" id="1685379"/>
    <lineage>
        <taxon>Bacteria</taxon>
        <taxon>Pseudomonadati</taxon>
        <taxon>Pseudomonadota</taxon>
        <taxon>Alphaproteobacteria</taxon>
        <taxon>Rhodobacterales</taxon>
        <taxon>Roseobacteraceae</taxon>
        <taxon>Ruegeria</taxon>
    </lineage>
</organism>
<evidence type="ECO:0000313" key="1">
    <source>
        <dbReference type="EMBL" id="KUJ77866.1"/>
    </source>
</evidence>
<dbReference type="AlphaFoldDB" id="A0A0X3TTQ7"/>
<keyword evidence="2" id="KW-1185">Reference proteome</keyword>
<proteinExistence type="predicted"/>
<gene>
    <name evidence="1" type="ORF">AVO45_07780</name>
</gene>
<evidence type="ECO:0000313" key="2">
    <source>
        <dbReference type="Proteomes" id="UP000053791"/>
    </source>
</evidence>
<comment type="caution">
    <text evidence="1">The sequence shown here is derived from an EMBL/GenBank/DDBJ whole genome shotgun (WGS) entry which is preliminary data.</text>
</comment>
<protein>
    <submittedName>
        <fullName evidence="1">Uncharacterized protein</fullName>
    </submittedName>
</protein>
<name>A0A0X3TTQ7_9RHOB</name>
<dbReference type="Proteomes" id="UP000053791">
    <property type="component" value="Unassembled WGS sequence"/>
</dbReference>
<sequence length="71" mass="8115">MGQVYFDWPVQSIRIAQASDLQVMALFELLKFGHLCLFEAREATPKTEFSADIVEDGSVFDILSVFRETTR</sequence>
<reference evidence="1 2" key="1">
    <citation type="submission" date="2015-12" db="EMBL/GenBank/DDBJ databases">
        <authorList>
            <person name="Shamseldin A."/>
            <person name="Moawad H."/>
            <person name="Abd El-Rahim W.M."/>
            <person name="Sadowsky M.J."/>
        </authorList>
    </citation>
    <scope>NUCLEOTIDE SEQUENCE [LARGE SCALE GENOMIC DNA]</scope>
    <source>
        <strain evidence="1 2">ZGT118</strain>
    </source>
</reference>